<dbReference type="AlphaFoldDB" id="A0A844H5B9"/>
<sequence length="286" mass="30286">MQHERIRPTGQQAGSENVGDVLASIRRLIAQDQTPAAAGLRPRLAHPAQPGTAFDPPFVLARQDMVAGLPRGTAAAQPHLSLASSAAPVQPLAQPLAEAPTGWQPAPLRDWPQTGVAAATSDSPALAQPLAEAACDDASAPLSPEEEAEFAEAEAALARMIAPRPTEALQTPQPPAPAEQLTPTEEPAMAQDMRMMEMGRIDDFTAVAPQPGLDSGLDARRGTTTSAPNLFGEIGAVAKDATMRMLIRDAIQQELHGELGARLSRNMCQMIRQEVEAVIREICTEQ</sequence>
<dbReference type="EMBL" id="WMIF01000002">
    <property type="protein sequence ID" value="MTH33518.1"/>
    <property type="molecule type" value="Genomic_DNA"/>
</dbReference>
<keyword evidence="2" id="KW-1185">Reference proteome</keyword>
<evidence type="ECO:0000313" key="1">
    <source>
        <dbReference type="EMBL" id="MTH33518.1"/>
    </source>
</evidence>
<organism evidence="1 2">
    <name type="scientific">Paracoccus limosus</name>
    <dbReference type="NCBI Taxonomy" id="913252"/>
    <lineage>
        <taxon>Bacteria</taxon>
        <taxon>Pseudomonadati</taxon>
        <taxon>Pseudomonadota</taxon>
        <taxon>Alphaproteobacteria</taxon>
        <taxon>Rhodobacterales</taxon>
        <taxon>Paracoccaceae</taxon>
        <taxon>Paracoccus</taxon>
    </lineage>
</organism>
<evidence type="ECO:0000313" key="2">
    <source>
        <dbReference type="Proteomes" id="UP000442533"/>
    </source>
</evidence>
<accession>A0A844H5B9</accession>
<gene>
    <name evidence="1" type="ORF">GL279_02770</name>
</gene>
<comment type="caution">
    <text evidence="1">The sequence shown here is derived from an EMBL/GenBank/DDBJ whole genome shotgun (WGS) entry which is preliminary data.</text>
</comment>
<dbReference type="RefSeq" id="WP_155063085.1">
    <property type="nucleotide sequence ID" value="NZ_WMIF01000002.1"/>
</dbReference>
<proteinExistence type="predicted"/>
<reference evidence="1 2" key="1">
    <citation type="submission" date="2019-11" db="EMBL/GenBank/DDBJ databases">
        <authorList>
            <person name="Dong K."/>
        </authorList>
    </citation>
    <scope>NUCLEOTIDE SEQUENCE [LARGE SCALE GENOMIC DNA]</scope>
    <source>
        <strain evidence="1 2">JCM 17370</strain>
    </source>
</reference>
<protein>
    <submittedName>
        <fullName evidence="1">Uncharacterized protein</fullName>
    </submittedName>
</protein>
<name>A0A844H5B9_9RHOB</name>
<dbReference type="Proteomes" id="UP000442533">
    <property type="component" value="Unassembled WGS sequence"/>
</dbReference>
<dbReference type="OrthoDB" id="7875768at2"/>